<keyword evidence="1" id="KW-0175">Coiled coil</keyword>
<sequence>MSTADPYAAFREDDEPKEEAFAKLNELVKLLTKAEADVAQAQQDLKDAQARLRQVDEFDIPGHMDTLGLKEFINRAGIKIEAKTTVYASIGNRKVQAYAWLIANKHSGLIKRQIVVAFDTQRGEDAEALKKELLEREDLHAAGVKQEMKVEAASLTAFVRKQLKEGHEIPADIFGIYDKRSTKITLPSE</sequence>
<organism evidence="2">
    <name type="scientific">marine sediment metagenome</name>
    <dbReference type="NCBI Taxonomy" id="412755"/>
    <lineage>
        <taxon>unclassified sequences</taxon>
        <taxon>metagenomes</taxon>
        <taxon>ecological metagenomes</taxon>
    </lineage>
</organism>
<name>A0A0F9RFR4_9ZZZZ</name>
<gene>
    <name evidence="2" type="ORF">LCGC14_0599690</name>
</gene>
<dbReference type="InterPro" id="IPR055731">
    <property type="entry name" value="Pam3_gp33-like"/>
</dbReference>
<evidence type="ECO:0000256" key="1">
    <source>
        <dbReference type="SAM" id="Coils"/>
    </source>
</evidence>
<feature type="coiled-coil region" evidence="1">
    <location>
        <begin position="17"/>
        <end position="58"/>
    </location>
</feature>
<dbReference type="AlphaFoldDB" id="A0A0F9RFR4"/>
<dbReference type="Pfam" id="PF23984">
    <property type="entry name" value="DUF7307"/>
    <property type="match status" value="1"/>
</dbReference>
<reference evidence="2" key="1">
    <citation type="journal article" date="2015" name="Nature">
        <title>Complex archaea that bridge the gap between prokaryotes and eukaryotes.</title>
        <authorList>
            <person name="Spang A."/>
            <person name="Saw J.H."/>
            <person name="Jorgensen S.L."/>
            <person name="Zaremba-Niedzwiedzka K."/>
            <person name="Martijn J."/>
            <person name="Lind A.E."/>
            <person name="van Eijk R."/>
            <person name="Schleper C."/>
            <person name="Guy L."/>
            <person name="Ettema T.J."/>
        </authorList>
    </citation>
    <scope>NUCLEOTIDE SEQUENCE</scope>
</reference>
<protein>
    <submittedName>
        <fullName evidence="2">Uncharacterized protein</fullName>
    </submittedName>
</protein>
<evidence type="ECO:0000313" key="2">
    <source>
        <dbReference type="EMBL" id="KKN53714.1"/>
    </source>
</evidence>
<dbReference type="EMBL" id="LAZR01000959">
    <property type="protein sequence ID" value="KKN53714.1"/>
    <property type="molecule type" value="Genomic_DNA"/>
</dbReference>
<comment type="caution">
    <text evidence="2">The sequence shown here is derived from an EMBL/GenBank/DDBJ whole genome shotgun (WGS) entry which is preliminary data.</text>
</comment>
<proteinExistence type="predicted"/>
<accession>A0A0F9RFR4</accession>